<evidence type="ECO:0000256" key="1">
    <source>
        <dbReference type="ARBA" id="ARBA00004141"/>
    </source>
</evidence>
<comment type="subcellular location">
    <subcellularLocation>
        <location evidence="1">Membrane</location>
        <topology evidence="1">Multi-pass membrane protein</topology>
    </subcellularLocation>
</comment>
<feature type="transmembrane region" description="Helical" evidence="7">
    <location>
        <begin position="164"/>
        <end position="184"/>
    </location>
</feature>
<sequence>MFPSKVLFSLTTHYFKVEDGGERSVCVTFGFFFFVKAMAVLIVTENYLEFGLETGFTNFSDSAMQFLEKQGLESQSPVSKLTFKFFLAIFCSLIGAFLTFPGLRLAQMHLDALNLATEKITQTLLHINFLAPLFMVLLWVKPITKDYIMNPPLGKESIPLMTEATFDTLRLWLIILLCALRLAMMRSHLQAYLNLAQKCVDQMKKEAGRISTVELQKMVIIPGEFIQNLSLPYQRIIVYFPILFTLNYHQLKGR</sequence>
<reference evidence="8" key="2">
    <citation type="submission" date="2025-08" db="UniProtKB">
        <authorList>
            <consortium name="Ensembl"/>
        </authorList>
    </citation>
    <scope>IDENTIFICATION</scope>
</reference>
<evidence type="ECO:0000256" key="7">
    <source>
        <dbReference type="SAM" id="Phobius"/>
    </source>
</evidence>
<dbReference type="Ensembl" id="ENSMFAT00000030993.2">
    <property type="protein sequence ID" value="ENSMFAP00000022860.2"/>
    <property type="gene ID" value="ENSMFAG00000043023.2"/>
</dbReference>
<dbReference type="InterPro" id="IPR019395">
    <property type="entry name" value="Transmembrane_161A/B"/>
</dbReference>
<feature type="transmembrane region" description="Helical" evidence="7">
    <location>
        <begin position="124"/>
        <end position="144"/>
    </location>
</feature>
<keyword evidence="9" id="KW-1185">Reference proteome</keyword>
<proteinExistence type="inferred from homology"/>
<feature type="transmembrane region" description="Helical" evidence="7">
    <location>
        <begin position="85"/>
        <end position="103"/>
    </location>
</feature>
<dbReference type="AlphaFoldDB" id="A0A2K5VDP9"/>
<organism evidence="8 9">
    <name type="scientific">Macaca fascicularis</name>
    <name type="common">Crab-eating macaque</name>
    <name type="synonym">Cynomolgus monkey</name>
    <dbReference type="NCBI Taxonomy" id="9541"/>
    <lineage>
        <taxon>Eukaryota</taxon>
        <taxon>Metazoa</taxon>
        <taxon>Chordata</taxon>
        <taxon>Craniata</taxon>
        <taxon>Vertebrata</taxon>
        <taxon>Euteleostomi</taxon>
        <taxon>Mammalia</taxon>
        <taxon>Eutheria</taxon>
        <taxon>Euarchontoglires</taxon>
        <taxon>Primates</taxon>
        <taxon>Haplorrhini</taxon>
        <taxon>Catarrhini</taxon>
        <taxon>Cercopithecidae</taxon>
        <taxon>Cercopithecinae</taxon>
        <taxon>Macaca</taxon>
    </lineage>
</organism>
<evidence type="ECO:0000313" key="8">
    <source>
        <dbReference type="Ensembl" id="ENSMFAP00000022860.2"/>
    </source>
</evidence>
<dbReference type="Proteomes" id="UP000233100">
    <property type="component" value="Chromosome 6"/>
</dbReference>
<evidence type="ECO:0000256" key="6">
    <source>
        <dbReference type="ARBA" id="ARBA00023180"/>
    </source>
</evidence>
<dbReference type="GO" id="GO:0016020">
    <property type="term" value="C:membrane"/>
    <property type="evidence" value="ECO:0007669"/>
    <property type="project" value="UniProtKB-SubCell"/>
</dbReference>
<feature type="transmembrane region" description="Helical" evidence="7">
    <location>
        <begin position="25"/>
        <end position="44"/>
    </location>
</feature>
<dbReference type="PANTHER" id="PTHR13624">
    <property type="entry name" value="RE42071P"/>
    <property type="match status" value="1"/>
</dbReference>
<evidence type="ECO:0000256" key="4">
    <source>
        <dbReference type="ARBA" id="ARBA00022989"/>
    </source>
</evidence>
<reference evidence="8" key="3">
    <citation type="submission" date="2025-09" db="UniProtKB">
        <authorList>
            <consortium name="Ensembl"/>
        </authorList>
    </citation>
    <scope>IDENTIFICATION</scope>
</reference>
<evidence type="ECO:0000256" key="3">
    <source>
        <dbReference type="ARBA" id="ARBA00022692"/>
    </source>
</evidence>
<evidence type="ECO:0000256" key="2">
    <source>
        <dbReference type="ARBA" id="ARBA00009706"/>
    </source>
</evidence>
<dbReference type="GeneTree" id="ENSGT00390000000672"/>
<evidence type="ECO:0000313" key="9">
    <source>
        <dbReference type="Proteomes" id="UP000233100"/>
    </source>
</evidence>
<protein>
    <submittedName>
        <fullName evidence="8">Transmembrane protein 161B</fullName>
    </submittedName>
</protein>
<keyword evidence="4 7" id="KW-1133">Transmembrane helix</keyword>
<keyword evidence="3 7" id="KW-0812">Transmembrane</keyword>
<accession>A0A2K5VDP9</accession>
<keyword evidence="6" id="KW-0325">Glycoprotein</keyword>
<name>A0A2K5VDP9_MACFA</name>
<evidence type="ECO:0000256" key="5">
    <source>
        <dbReference type="ARBA" id="ARBA00023136"/>
    </source>
</evidence>
<reference evidence="8 9" key="1">
    <citation type="submission" date="2013-03" db="EMBL/GenBank/DDBJ databases">
        <authorList>
            <person name="Warren W."/>
            <person name="Wilson R.K."/>
        </authorList>
    </citation>
    <scope>NUCLEOTIDE SEQUENCE</scope>
</reference>
<comment type="similarity">
    <text evidence="2">Belongs to the TMEM161 family.</text>
</comment>
<dbReference type="PANTHER" id="PTHR13624:SF3">
    <property type="entry name" value="TRANSMEMBRANE PROTEIN 161B"/>
    <property type="match status" value="1"/>
</dbReference>
<dbReference type="Bgee" id="ENSMFAG00000043023">
    <property type="expression patterns" value="Expressed in cerebellum and 13 other cell types or tissues"/>
</dbReference>
<dbReference type="Pfam" id="PF10268">
    <property type="entry name" value="Tmemb_161AB"/>
    <property type="match status" value="1"/>
</dbReference>
<keyword evidence="5 7" id="KW-0472">Membrane</keyword>